<evidence type="ECO:0000313" key="5">
    <source>
        <dbReference type="EMBL" id="RWR17775.1"/>
    </source>
</evidence>
<dbReference type="Gene3D" id="3.40.50.720">
    <property type="entry name" value="NAD(P)-binding Rossmann-like Domain"/>
    <property type="match status" value="1"/>
</dbReference>
<dbReference type="Pfam" id="PF00106">
    <property type="entry name" value="adh_short"/>
    <property type="match status" value="1"/>
</dbReference>
<evidence type="ECO:0000256" key="4">
    <source>
        <dbReference type="RuleBase" id="RU000363"/>
    </source>
</evidence>
<dbReference type="InterPro" id="IPR020904">
    <property type="entry name" value="Sc_DH/Rdtase_CS"/>
</dbReference>
<dbReference type="GO" id="GO:0016491">
    <property type="term" value="F:oxidoreductase activity"/>
    <property type="evidence" value="ECO:0007669"/>
    <property type="project" value="UniProtKB-KW"/>
</dbReference>
<keyword evidence="2" id="KW-0521">NADP</keyword>
<dbReference type="PROSITE" id="PS00061">
    <property type="entry name" value="ADH_SHORT"/>
    <property type="match status" value="1"/>
</dbReference>
<dbReference type="PANTHER" id="PTHR43490">
    <property type="entry name" value="(+)-NEOMENTHOL DEHYDROGENASE"/>
    <property type="match status" value="1"/>
</dbReference>
<protein>
    <submittedName>
        <fullName evidence="5">SDR family NAD(P)-dependent oxidoreductase</fullName>
    </submittedName>
</protein>
<dbReference type="SUPFAM" id="SSF51735">
    <property type="entry name" value="NAD(P)-binding Rossmann-fold domains"/>
    <property type="match status" value="1"/>
</dbReference>
<dbReference type="InterPro" id="IPR036291">
    <property type="entry name" value="NAD(P)-bd_dom_sf"/>
</dbReference>
<evidence type="ECO:0000256" key="1">
    <source>
        <dbReference type="ARBA" id="ARBA00006484"/>
    </source>
</evidence>
<sequence>MTDRRVALITGANQGMGKAVARELAANGHVVYLGSRDLRKGERAAVEVGPKAVAVQLDVTDERSLTAAADVIGHAYGRLDVLINNAATASSREAADIAALREMTRPSVVPIDEVRAVWEVNVLGPLAVFQAMLPLLRASEDARVVNVTSGLGSLAAAADPNSGWRQMFDPVYAASKTALNALSLAMSIEMEGSPVKVNLVSPGFANTALVRFQGTDTVEDAAREIVRVARAGADVPGETFTTWPGVPLPW</sequence>
<dbReference type="InterPro" id="IPR002347">
    <property type="entry name" value="SDR_fam"/>
</dbReference>
<evidence type="ECO:0000256" key="2">
    <source>
        <dbReference type="ARBA" id="ARBA00022857"/>
    </source>
</evidence>
<reference evidence="5 6" key="1">
    <citation type="journal article" date="2018" name="Front. Microbiol.">
        <title>Novel Insights Into Bacterial Dimethylsulfoniopropionate Catabolism in the East China Sea.</title>
        <authorList>
            <person name="Liu J."/>
            <person name="Liu J."/>
            <person name="Zhang S.H."/>
            <person name="Liang J."/>
            <person name="Lin H."/>
            <person name="Song D."/>
            <person name="Yang G.P."/>
            <person name="Todd J.D."/>
            <person name="Zhang X.H."/>
        </authorList>
    </citation>
    <scope>NUCLEOTIDE SEQUENCE [LARGE SCALE GENOMIC DNA]</scope>
    <source>
        <strain evidence="5 6">ZYFD042</strain>
    </source>
</reference>
<evidence type="ECO:0000313" key="6">
    <source>
        <dbReference type="Proteomes" id="UP000285970"/>
    </source>
</evidence>
<dbReference type="RefSeq" id="WP_128218181.1">
    <property type="nucleotide sequence ID" value="NZ_RBZY01000037.1"/>
</dbReference>
<dbReference type="GO" id="GO:0016020">
    <property type="term" value="C:membrane"/>
    <property type="evidence" value="ECO:0007669"/>
    <property type="project" value="TreeGrafter"/>
</dbReference>
<name>A0A3S3LUP6_9MICO</name>
<organism evidence="5 6">
    <name type="scientific">Microbacterium enclense</name>
    <dbReference type="NCBI Taxonomy" id="993073"/>
    <lineage>
        <taxon>Bacteria</taxon>
        <taxon>Bacillati</taxon>
        <taxon>Actinomycetota</taxon>
        <taxon>Actinomycetes</taxon>
        <taxon>Micrococcales</taxon>
        <taxon>Microbacteriaceae</taxon>
        <taxon>Microbacterium</taxon>
    </lineage>
</organism>
<comment type="similarity">
    <text evidence="1 4">Belongs to the short-chain dehydrogenases/reductases (SDR) family.</text>
</comment>
<dbReference type="AlphaFoldDB" id="A0A3S3LUP6"/>
<dbReference type="PRINTS" id="PR00081">
    <property type="entry name" value="GDHRDH"/>
</dbReference>
<proteinExistence type="inferred from homology"/>
<dbReference type="PANTHER" id="PTHR43490:SF99">
    <property type="entry name" value="SHORT-CHAIN DEHYDROGENASE_REDUCTASE"/>
    <property type="match status" value="1"/>
</dbReference>
<gene>
    <name evidence="5" type="ORF">D8Y23_10975</name>
</gene>
<comment type="caution">
    <text evidence="5">The sequence shown here is derived from an EMBL/GenBank/DDBJ whole genome shotgun (WGS) entry which is preliminary data.</text>
</comment>
<accession>A0A3S3LUP6</accession>
<evidence type="ECO:0000256" key="3">
    <source>
        <dbReference type="ARBA" id="ARBA00023002"/>
    </source>
</evidence>
<keyword evidence="3" id="KW-0560">Oxidoreductase</keyword>
<dbReference type="Proteomes" id="UP000285970">
    <property type="component" value="Unassembled WGS sequence"/>
</dbReference>
<dbReference type="OrthoDB" id="151996at2"/>
<dbReference type="EMBL" id="RBZY01000037">
    <property type="protein sequence ID" value="RWR17775.1"/>
    <property type="molecule type" value="Genomic_DNA"/>
</dbReference>
<dbReference type="PRINTS" id="PR00080">
    <property type="entry name" value="SDRFAMILY"/>
</dbReference>